<dbReference type="InterPro" id="IPR025326">
    <property type="entry name" value="DUF4232"/>
</dbReference>
<evidence type="ECO:0000313" key="4">
    <source>
        <dbReference type="Proteomes" id="UP000199645"/>
    </source>
</evidence>
<dbReference type="RefSeq" id="WP_093609418.1">
    <property type="nucleotide sequence ID" value="NZ_BOMT01000010.1"/>
</dbReference>
<reference evidence="3 4" key="1">
    <citation type="submission" date="2016-10" db="EMBL/GenBank/DDBJ databases">
        <authorList>
            <person name="de Groot N.N."/>
        </authorList>
    </citation>
    <scope>NUCLEOTIDE SEQUENCE [LARGE SCALE GENOMIC DNA]</scope>
    <source>
        <strain evidence="3 4">DSM 43019</strain>
    </source>
</reference>
<evidence type="ECO:0000313" key="3">
    <source>
        <dbReference type="EMBL" id="SFE38637.1"/>
    </source>
</evidence>
<dbReference type="STRING" id="35752.SAMN05421541_101493"/>
<gene>
    <name evidence="3" type="ORF">SAMN05421541_101493</name>
</gene>
<keyword evidence="4" id="KW-1185">Reference proteome</keyword>
<evidence type="ECO:0000259" key="2">
    <source>
        <dbReference type="Pfam" id="PF14016"/>
    </source>
</evidence>
<evidence type="ECO:0000256" key="1">
    <source>
        <dbReference type="SAM" id="MobiDB-lite"/>
    </source>
</evidence>
<organism evidence="3 4">
    <name type="scientific">Actinoplanes philippinensis</name>
    <dbReference type="NCBI Taxonomy" id="35752"/>
    <lineage>
        <taxon>Bacteria</taxon>
        <taxon>Bacillati</taxon>
        <taxon>Actinomycetota</taxon>
        <taxon>Actinomycetes</taxon>
        <taxon>Micromonosporales</taxon>
        <taxon>Micromonosporaceae</taxon>
        <taxon>Actinoplanes</taxon>
    </lineage>
</organism>
<dbReference type="Proteomes" id="UP000199645">
    <property type="component" value="Unassembled WGS sequence"/>
</dbReference>
<feature type="domain" description="DUF4232" evidence="2">
    <location>
        <begin position="53"/>
        <end position="177"/>
    </location>
</feature>
<sequence>MTRNRSRSLVLRTFMALTPALLVTGVAIGLVGGGRASEASAGAVPSAPPSPACLTDDLDGTVTGRPGSGPREAVLTLTNTSGHACEIRGWADVALVTPPGDVVRVPTRKVGAEGPAIVLEPGATARSGLQWDTCTAGRAGCGVGVAFQFIADRESTGVAADVAELPEADGDGITVKVLRISPLQAA</sequence>
<dbReference type="AlphaFoldDB" id="A0A1I2A4B5"/>
<dbReference type="OrthoDB" id="3297425at2"/>
<name>A0A1I2A4B5_9ACTN</name>
<dbReference type="Pfam" id="PF14016">
    <property type="entry name" value="DUF4232"/>
    <property type="match status" value="1"/>
</dbReference>
<dbReference type="EMBL" id="FONV01000001">
    <property type="protein sequence ID" value="SFE38637.1"/>
    <property type="molecule type" value="Genomic_DNA"/>
</dbReference>
<protein>
    <recommendedName>
        <fullName evidence="2">DUF4232 domain-containing protein</fullName>
    </recommendedName>
</protein>
<accession>A0A1I2A4B5</accession>
<proteinExistence type="predicted"/>
<feature type="region of interest" description="Disordered" evidence="1">
    <location>
        <begin position="38"/>
        <end position="69"/>
    </location>
</feature>